<comment type="caution">
    <text evidence="3">The sequence shown here is derived from an EMBL/GenBank/DDBJ whole genome shotgun (WGS) entry which is preliminary data.</text>
</comment>
<keyword evidence="4" id="KW-1185">Reference proteome</keyword>
<feature type="compositionally biased region" description="Polar residues" evidence="2">
    <location>
        <begin position="10"/>
        <end position="34"/>
    </location>
</feature>
<evidence type="ECO:0000256" key="2">
    <source>
        <dbReference type="SAM" id="MobiDB-lite"/>
    </source>
</evidence>
<name>A0ABR2INV9_9EUKA</name>
<evidence type="ECO:0000313" key="3">
    <source>
        <dbReference type="EMBL" id="KAK8866601.1"/>
    </source>
</evidence>
<accession>A0ABR2INV9</accession>
<dbReference type="EMBL" id="JAPFFF010000015">
    <property type="protein sequence ID" value="KAK8866601.1"/>
    <property type="molecule type" value="Genomic_DNA"/>
</dbReference>
<evidence type="ECO:0000256" key="1">
    <source>
        <dbReference type="SAM" id="Coils"/>
    </source>
</evidence>
<gene>
    <name evidence="3" type="ORF">M9Y10_009566</name>
</gene>
<dbReference type="Proteomes" id="UP001470230">
    <property type="component" value="Unassembled WGS sequence"/>
</dbReference>
<sequence length="339" mass="38558">MSEINDDTDNFSFASSSNVPSHRQSSRNNSSIGNFPNDMDSDLANEEASSLTEILSTKNDLKAKYEAMMATKKMYEKQAKELQQKINVLNDGSDISLRILDQRKEFCIKENDRLQKHIRDLPTVETLQKQISTLTELLDIPTPSQACSTTSFLDVLPLQEIGLLSPDESMAILPQRLHSLENKLNYLLDSKKRGQQNQSFLISNGNGSEKEIKKQISIIENSSTTATAKAKLECQNLEKEVSDLREEIRLLKERQEKKQTPPPIREKQIKETVASAGGDPKKIHKVRGRLYKYESNLFTIELRFKQIYAITKEIELPLATYIQSLVSPPKTRQLHHSIL</sequence>
<feature type="coiled-coil region" evidence="1">
    <location>
        <begin position="58"/>
        <end position="92"/>
    </location>
</feature>
<evidence type="ECO:0000313" key="4">
    <source>
        <dbReference type="Proteomes" id="UP001470230"/>
    </source>
</evidence>
<proteinExistence type="predicted"/>
<feature type="region of interest" description="Disordered" evidence="2">
    <location>
        <begin position="1"/>
        <end position="47"/>
    </location>
</feature>
<protein>
    <submittedName>
        <fullName evidence="3">Uncharacterized protein</fullName>
    </submittedName>
</protein>
<keyword evidence="1" id="KW-0175">Coiled coil</keyword>
<organism evidence="3 4">
    <name type="scientific">Tritrichomonas musculus</name>
    <dbReference type="NCBI Taxonomy" id="1915356"/>
    <lineage>
        <taxon>Eukaryota</taxon>
        <taxon>Metamonada</taxon>
        <taxon>Parabasalia</taxon>
        <taxon>Tritrichomonadida</taxon>
        <taxon>Tritrichomonadidae</taxon>
        <taxon>Tritrichomonas</taxon>
    </lineage>
</organism>
<reference evidence="3 4" key="1">
    <citation type="submission" date="2024-04" db="EMBL/GenBank/DDBJ databases">
        <title>Tritrichomonas musculus Genome.</title>
        <authorList>
            <person name="Alves-Ferreira E."/>
            <person name="Grigg M."/>
            <person name="Lorenzi H."/>
            <person name="Galac M."/>
        </authorList>
    </citation>
    <scope>NUCLEOTIDE SEQUENCE [LARGE SCALE GENOMIC DNA]</scope>
    <source>
        <strain evidence="3 4">EAF2021</strain>
    </source>
</reference>
<feature type="coiled-coil region" evidence="1">
    <location>
        <begin position="227"/>
        <end position="254"/>
    </location>
</feature>